<dbReference type="GO" id="GO:0009228">
    <property type="term" value="P:thiamine biosynthetic process"/>
    <property type="evidence" value="ECO:0007669"/>
    <property type="project" value="UniProtKB-KW"/>
</dbReference>
<evidence type="ECO:0000256" key="10">
    <source>
        <dbReference type="ARBA" id="ARBA00022842"/>
    </source>
</evidence>
<evidence type="ECO:0000313" key="13">
    <source>
        <dbReference type="Proteomes" id="UP000006094"/>
    </source>
</evidence>
<evidence type="ECO:0000256" key="1">
    <source>
        <dbReference type="ARBA" id="ARBA00001771"/>
    </source>
</evidence>
<gene>
    <name evidence="12" type="primary">thiM</name>
    <name evidence="12" type="ordered locus">Curi_c17730</name>
</gene>
<keyword evidence="11" id="KW-0784">Thiamine biosynthesis</keyword>
<evidence type="ECO:0000313" key="12">
    <source>
        <dbReference type="EMBL" id="AFS78780.1"/>
    </source>
</evidence>
<reference evidence="12 13" key="1">
    <citation type="journal article" date="2012" name="PLoS ONE">
        <title>The purine-utilizing bacterium Clostridium acidurici 9a: a genome-guided metabolic reconsideration.</title>
        <authorList>
            <person name="Hartwich K."/>
            <person name="Poehlein A."/>
            <person name="Daniel R."/>
        </authorList>
    </citation>
    <scope>NUCLEOTIDE SEQUENCE [LARGE SCALE GENOMIC DNA]</scope>
    <source>
        <strain evidence="13">ATCC 7906 / DSM 604 / BCRC 14475 / CIP 104303 / KCTC 5404 / NCIMB 10678 / 9a</strain>
    </source>
</reference>
<dbReference type="GO" id="GO:0004417">
    <property type="term" value="F:hydroxyethylthiazole kinase activity"/>
    <property type="evidence" value="ECO:0007669"/>
    <property type="project" value="UniProtKB-EC"/>
</dbReference>
<keyword evidence="10" id="KW-0460">Magnesium</keyword>
<dbReference type="Gene3D" id="3.40.1190.20">
    <property type="match status" value="1"/>
</dbReference>
<comment type="catalytic activity">
    <reaction evidence="1">
        <text>5-(2-hydroxyethyl)-4-methylthiazole + ATP = 4-methyl-5-(2-phosphooxyethyl)-thiazole + ADP + H(+)</text>
        <dbReference type="Rhea" id="RHEA:24212"/>
        <dbReference type="ChEBI" id="CHEBI:15378"/>
        <dbReference type="ChEBI" id="CHEBI:17957"/>
        <dbReference type="ChEBI" id="CHEBI:30616"/>
        <dbReference type="ChEBI" id="CHEBI:58296"/>
        <dbReference type="ChEBI" id="CHEBI:456216"/>
        <dbReference type="EC" id="2.7.1.50"/>
    </reaction>
</comment>
<comment type="cofactor">
    <cofactor evidence="2">
        <name>Mg(2+)</name>
        <dbReference type="ChEBI" id="CHEBI:18420"/>
    </cofactor>
</comment>
<evidence type="ECO:0000256" key="2">
    <source>
        <dbReference type="ARBA" id="ARBA00001946"/>
    </source>
</evidence>
<dbReference type="STRING" id="1128398.Curi_c17730"/>
<comment type="pathway">
    <text evidence="3">Cofactor biosynthesis; thiamine diphosphate biosynthesis; 4-methyl-5-(2-phosphoethyl)-thiazole from 5-(2-hydroxyethyl)-4-methylthiazole: step 1/1.</text>
</comment>
<dbReference type="InterPro" id="IPR029056">
    <property type="entry name" value="Ribokinase-like"/>
</dbReference>
<dbReference type="GO" id="GO:0000287">
    <property type="term" value="F:magnesium ion binding"/>
    <property type="evidence" value="ECO:0007669"/>
    <property type="project" value="InterPro"/>
</dbReference>
<dbReference type="GO" id="GO:0005524">
    <property type="term" value="F:ATP binding"/>
    <property type="evidence" value="ECO:0007669"/>
    <property type="project" value="UniProtKB-KW"/>
</dbReference>
<keyword evidence="5 12" id="KW-0808">Transferase</keyword>
<dbReference type="PIRSF" id="PIRSF000513">
    <property type="entry name" value="Thz_kinase"/>
    <property type="match status" value="1"/>
</dbReference>
<keyword evidence="7" id="KW-0547">Nucleotide-binding</keyword>
<evidence type="ECO:0000256" key="8">
    <source>
        <dbReference type="ARBA" id="ARBA00022777"/>
    </source>
</evidence>
<sequence>MADDVHEVEEMVSVASSLVINIGTLNSRSIESMIMAGKRANSLNIPVILDPVGIRATELRTKTVNRLLEEIKFSVIRGNMAEIKAIGGESSNIKGVDSMDDTIIDEGIIKNIASNLDTVIAMTGAKDIVTDGSKVCIIDNGVPLLSKVTGTGCMSTSLVGTFCGITNNYYLSSIAGIVSMGLAGEMSYNSLENKSALGSFKVGILDNVSSLTANDIINSGNFYEI</sequence>
<dbReference type="CDD" id="cd01170">
    <property type="entry name" value="THZ_kinase"/>
    <property type="match status" value="1"/>
</dbReference>
<protein>
    <recommendedName>
        <fullName evidence="4">hydroxyethylthiazole kinase</fullName>
        <ecNumber evidence="4">2.7.1.50</ecNumber>
    </recommendedName>
</protein>
<dbReference type="HOGENOM" id="CLU_019943_0_0_9"/>
<dbReference type="Proteomes" id="UP000006094">
    <property type="component" value="Chromosome"/>
</dbReference>
<keyword evidence="8 12" id="KW-0418">Kinase</keyword>
<dbReference type="InterPro" id="IPR000417">
    <property type="entry name" value="Hyethyz_kinase"/>
</dbReference>
<keyword evidence="6" id="KW-0479">Metal-binding</keyword>
<evidence type="ECO:0000256" key="6">
    <source>
        <dbReference type="ARBA" id="ARBA00022723"/>
    </source>
</evidence>
<evidence type="ECO:0000256" key="7">
    <source>
        <dbReference type="ARBA" id="ARBA00022741"/>
    </source>
</evidence>
<name>K0B1E0_GOTA9</name>
<evidence type="ECO:0000256" key="4">
    <source>
        <dbReference type="ARBA" id="ARBA00012129"/>
    </source>
</evidence>
<dbReference type="UniPathway" id="UPA00060">
    <property type="reaction ID" value="UER00139"/>
</dbReference>
<dbReference type="PRINTS" id="PR01099">
    <property type="entry name" value="HYETHTZKNASE"/>
</dbReference>
<dbReference type="Pfam" id="PF02110">
    <property type="entry name" value="HK"/>
    <property type="match status" value="1"/>
</dbReference>
<dbReference type="PATRIC" id="fig|1128398.3.peg.1820"/>
<dbReference type="EC" id="2.7.1.50" evidence="4"/>
<evidence type="ECO:0000256" key="9">
    <source>
        <dbReference type="ARBA" id="ARBA00022840"/>
    </source>
</evidence>
<keyword evidence="13" id="KW-1185">Reference proteome</keyword>
<dbReference type="AlphaFoldDB" id="K0B1E0"/>
<keyword evidence="9" id="KW-0067">ATP-binding</keyword>
<dbReference type="GO" id="GO:0009229">
    <property type="term" value="P:thiamine diphosphate biosynthetic process"/>
    <property type="evidence" value="ECO:0007669"/>
    <property type="project" value="UniProtKB-UniPathway"/>
</dbReference>
<evidence type="ECO:0000256" key="5">
    <source>
        <dbReference type="ARBA" id="ARBA00022679"/>
    </source>
</evidence>
<organism evidence="12 13">
    <name type="scientific">Gottschalkia acidurici (strain ATCC 7906 / DSM 604 / BCRC 14475 / CIP 104303 / KCTC 5404 / NCIMB 10678 / 9a)</name>
    <name type="common">Clostridium acidurici</name>
    <dbReference type="NCBI Taxonomy" id="1128398"/>
    <lineage>
        <taxon>Bacteria</taxon>
        <taxon>Bacillati</taxon>
        <taxon>Bacillota</taxon>
        <taxon>Tissierellia</taxon>
        <taxon>Tissierellales</taxon>
        <taxon>Gottschalkiaceae</taxon>
        <taxon>Gottschalkia</taxon>
    </lineage>
</organism>
<evidence type="ECO:0000256" key="3">
    <source>
        <dbReference type="ARBA" id="ARBA00004868"/>
    </source>
</evidence>
<dbReference type="KEGG" id="cad:Curi_c17730"/>
<dbReference type="SUPFAM" id="SSF53613">
    <property type="entry name" value="Ribokinase-like"/>
    <property type="match status" value="1"/>
</dbReference>
<evidence type="ECO:0000256" key="11">
    <source>
        <dbReference type="ARBA" id="ARBA00022977"/>
    </source>
</evidence>
<dbReference type="NCBIfam" id="NF006830">
    <property type="entry name" value="PRK09355.1"/>
    <property type="match status" value="1"/>
</dbReference>
<dbReference type="eggNOG" id="COG2145">
    <property type="taxonomic scope" value="Bacteria"/>
</dbReference>
<accession>K0B1E0</accession>
<proteinExistence type="predicted"/>
<dbReference type="EMBL" id="CP003326">
    <property type="protein sequence ID" value="AFS78780.1"/>
    <property type="molecule type" value="Genomic_DNA"/>
</dbReference>